<protein>
    <submittedName>
        <fullName evidence="2">Uncharacterized protein</fullName>
    </submittedName>
</protein>
<keyword evidence="3" id="KW-1185">Reference proteome</keyword>
<gene>
    <name evidence="2" type="ORF">RPE78_16890</name>
</gene>
<name>A0ABZ1E484_9RHOB</name>
<evidence type="ECO:0000313" key="2">
    <source>
        <dbReference type="EMBL" id="WRY35533.1"/>
    </source>
</evidence>
<sequence>MAYAHGGYPDDIVEISQSILDTDRVGIDLLLACLQVPSFSDVFLCPSELARGRVTEVPKRKAIVAIYAKRIRTVLEEEPRRSLPDMLCQVFGWKRIKQPSPYLWQRGEGRDFLNQFMARFPERGAEILALFAAQFEAGRSGAGISYLRFRAELAGLLAWCERIDLNRMNWPAQWVMAQWAPAFSAFDLKCDIGSPEAEEAADLWFAMGERIGFAPAADMFRFVQAHRPWLFFTDSMCSAGHPKLKMGAAPEYMQTLRRAELAFCLEDDISKGLYQAEWAVTQPSGLDLQALRASTRNSLPSRFLECVMAIVFGVLFCAALYGIVAAIAKAVVAAAGA</sequence>
<dbReference type="EMBL" id="CP135445">
    <property type="protein sequence ID" value="WRY35533.1"/>
    <property type="molecule type" value="Genomic_DNA"/>
</dbReference>
<keyword evidence="1" id="KW-0472">Membrane</keyword>
<geneLocation type="plasmid" evidence="2 3">
    <name>unnamed2</name>
</geneLocation>
<accession>A0ABZ1E484</accession>
<organism evidence="2 3">
    <name type="scientific">Thioclava litoralis</name>
    <dbReference type="NCBI Taxonomy" id="3076557"/>
    <lineage>
        <taxon>Bacteria</taxon>
        <taxon>Pseudomonadati</taxon>
        <taxon>Pseudomonadota</taxon>
        <taxon>Alphaproteobacteria</taxon>
        <taxon>Rhodobacterales</taxon>
        <taxon>Paracoccaceae</taxon>
        <taxon>Thioclava</taxon>
    </lineage>
</organism>
<evidence type="ECO:0000313" key="3">
    <source>
        <dbReference type="Proteomes" id="UP001623290"/>
    </source>
</evidence>
<keyword evidence="1" id="KW-1133">Transmembrane helix</keyword>
<keyword evidence="1" id="KW-0812">Transmembrane</keyword>
<feature type="transmembrane region" description="Helical" evidence="1">
    <location>
        <begin position="307"/>
        <end position="332"/>
    </location>
</feature>
<keyword evidence="2" id="KW-0614">Plasmid</keyword>
<dbReference type="Proteomes" id="UP001623290">
    <property type="component" value="Plasmid unnamed2"/>
</dbReference>
<dbReference type="RefSeq" id="WP_330629257.1">
    <property type="nucleotide sequence ID" value="NZ_CP135445.1"/>
</dbReference>
<evidence type="ECO:0000256" key="1">
    <source>
        <dbReference type="SAM" id="Phobius"/>
    </source>
</evidence>
<reference evidence="2 3" key="1">
    <citation type="submission" date="2023-09" db="EMBL/GenBank/DDBJ databases">
        <title>Thioclava shenzhenensis sp. nov., a multidrug resistant bacteria-antagonizing species isolated from coastal seawater.</title>
        <authorList>
            <person name="Long M."/>
        </authorList>
    </citation>
    <scope>NUCLEOTIDE SEQUENCE [LARGE SCALE GENOMIC DNA]</scope>
    <source>
        <strain evidence="2 3">FTW29</strain>
        <plasmid evidence="2 3">unnamed2</plasmid>
    </source>
</reference>
<proteinExistence type="predicted"/>